<proteinExistence type="predicted"/>
<dbReference type="EMBL" id="JACHID010000001">
    <property type="protein sequence ID" value="MBB5020879.1"/>
    <property type="molecule type" value="Genomic_DNA"/>
</dbReference>
<evidence type="ECO:0000313" key="1">
    <source>
        <dbReference type="EMBL" id="MBB5020879.1"/>
    </source>
</evidence>
<gene>
    <name evidence="1" type="ORF">HNR37_000182</name>
</gene>
<comment type="caution">
    <text evidence="1">The sequence shown here is derived from an EMBL/GenBank/DDBJ whole genome shotgun (WGS) entry which is preliminary data.</text>
</comment>
<dbReference type="PROSITE" id="PS51257">
    <property type="entry name" value="PROKAR_LIPOPROTEIN"/>
    <property type="match status" value="1"/>
</dbReference>
<dbReference type="Proteomes" id="UP000528322">
    <property type="component" value="Unassembled WGS sequence"/>
</dbReference>
<organism evidence="1 2">
    <name type="scientific">Desulfurispira natronophila</name>
    <dbReference type="NCBI Taxonomy" id="682562"/>
    <lineage>
        <taxon>Bacteria</taxon>
        <taxon>Pseudomonadati</taxon>
        <taxon>Chrysiogenota</taxon>
        <taxon>Chrysiogenia</taxon>
        <taxon>Chrysiogenales</taxon>
        <taxon>Chrysiogenaceae</taxon>
        <taxon>Desulfurispira</taxon>
    </lineage>
</organism>
<reference evidence="1 2" key="1">
    <citation type="submission" date="2020-08" db="EMBL/GenBank/DDBJ databases">
        <title>Genomic Encyclopedia of Type Strains, Phase IV (KMG-IV): sequencing the most valuable type-strain genomes for metagenomic binning, comparative biology and taxonomic classification.</title>
        <authorList>
            <person name="Goeker M."/>
        </authorList>
    </citation>
    <scope>NUCLEOTIDE SEQUENCE [LARGE SCALE GENOMIC DNA]</scope>
    <source>
        <strain evidence="1 2">DSM 22071</strain>
    </source>
</reference>
<dbReference type="RefSeq" id="WP_183728472.1">
    <property type="nucleotide sequence ID" value="NZ_JACHID010000001.1"/>
</dbReference>
<name>A0A7W8DG00_9BACT</name>
<dbReference type="AlphaFoldDB" id="A0A7W8DG00"/>
<evidence type="ECO:0000313" key="2">
    <source>
        <dbReference type="Proteomes" id="UP000528322"/>
    </source>
</evidence>
<keyword evidence="2" id="KW-1185">Reference proteome</keyword>
<protein>
    <submittedName>
        <fullName evidence="1">Uncharacterized protein</fullName>
    </submittedName>
</protein>
<accession>A0A7W8DG00</accession>
<sequence>MNTHRAALFATLVLVFMAVGCAGKIYTGKNYSTRVTEYISMYPTVTRDFHEYTLGVLNFKPSREAQYSGRALALSAVQAFHRQRMFFAVEDIDNNDWFILEPGAREEDEIRRAIKFARQERYKYILVGHVRSYVDALDNSLIDTTVRLVRSSDGMTLWYGDVAVLGQFNAGHFDSFFPSLSQPGPNMGEMALTAGNLVTEKIKQMSRPSPPDSVKPIHMRIWDDLTDDDGQWK</sequence>